<dbReference type="InterPro" id="IPR011032">
    <property type="entry name" value="GroES-like_sf"/>
</dbReference>
<dbReference type="EMBL" id="JAAQHG020000001">
    <property type="protein sequence ID" value="KAL1590823.1"/>
    <property type="molecule type" value="Genomic_DNA"/>
</dbReference>
<dbReference type="Pfam" id="PF16884">
    <property type="entry name" value="ADH_N_2"/>
    <property type="match status" value="1"/>
</dbReference>
<comment type="caution">
    <text evidence="3">The sequence shown here is derived from an EMBL/GenBank/DDBJ whole genome shotgun (WGS) entry which is preliminary data.</text>
</comment>
<dbReference type="PANTHER" id="PTHR43205">
    <property type="entry name" value="PROSTAGLANDIN REDUCTASE"/>
    <property type="match status" value="1"/>
</dbReference>
<dbReference type="SUPFAM" id="SSF51735">
    <property type="entry name" value="NAD(P)-binding Rossmann-fold domains"/>
    <property type="match status" value="1"/>
</dbReference>
<dbReference type="Gene3D" id="3.90.180.10">
    <property type="entry name" value="Medium-chain alcohol dehydrogenases, catalytic domain"/>
    <property type="match status" value="1"/>
</dbReference>
<dbReference type="PANTHER" id="PTHR43205:SF7">
    <property type="entry name" value="PROSTAGLANDIN REDUCTASE 1"/>
    <property type="match status" value="1"/>
</dbReference>
<protein>
    <recommendedName>
        <fullName evidence="2">Enoyl reductase (ER) domain-containing protein</fullName>
    </recommendedName>
</protein>
<evidence type="ECO:0000313" key="4">
    <source>
        <dbReference type="Proteomes" id="UP000803884"/>
    </source>
</evidence>
<keyword evidence="4" id="KW-1185">Reference proteome</keyword>
<dbReference type="InterPro" id="IPR045010">
    <property type="entry name" value="MDR_fam"/>
</dbReference>
<name>A0AB34L617_9PEZI</name>
<dbReference type="RefSeq" id="XP_069233928.1">
    <property type="nucleotide sequence ID" value="XM_069369011.1"/>
</dbReference>
<dbReference type="GO" id="GO:0016628">
    <property type="term" value="F:oxidoreductase activity, acting on the CH-CH group of donors, NAD or NADP as acceptor"/>
    <property type="evidence" value="ECO:0007669"/>
    <property type="project" value="InterPro"/>
</dbReference>
<dbReference type="CDD" id="cd05288">
    <property type="entry name" value="PGDH"/>
    <property type="match status" value="1"/>
</dbReference>
<dbReference type="SMART" id="SM00829">
    <property type="entry name" value="PKS_ER"/>
    <property type="match status" value="1"/>
</dbReference>
<dbReference type="Proteomes" id="UP000803884">
    <property type="component" value="Unassembled WGS sequence"/>
</dbReference>
<organism evidence="3 4">
    <name type="scientific">Cladosporium halotolerans</name>
    <dbReference type="NCBI Taxonomy" id="1052096"/>
    <lineage>
        <taxon>Eukaryota</taxon>
        <taxon>Fungi</taxon>
        <taxon>Dikarya</taxon>
        <taxon>Ascomycota</taxon>
        <taxon>Pezizomycotina</taxon>
        <taxon>Dothideomycetes</taxon>
        <taxon>Dothideomycetidae</taxon>
        <taxon>Cladosporiales</taxon>
        <taxon>Cladosporiaceae</taxon>
        <taxon>Cladosporium</taxon>
    </lineage>
</organism>
<dbReference type="InterPro" id="IPR036291">
    <property type="entry name" value="NAD(P)-bd_dom_sf"/>
</dbReference>
<dbReference type="SUPFAM" id="SSF50129">
    <property type="entry name" value="GroES-like"/>
    <property type="match status" value="1"/>
</dbReference>
<proteinExistence type="predicted"/>
<evidence type="ECO:0000259" key="2">
    <source>
        <dbReference type="SMART" id="SM00829"/>
    </source>
</evidence>
<sequence length="351" mass="38273">MVQNKTLTYLAHPSEKIVPGEHIGIKDNSFDPEQAPPAGGITIKIHYVSFDPYQRGRMRPSHIKSYTPAFELNSAITNGGIATVLKSDNPKFKAGDQIVSLFQTPTAEYAALPKEVAESANVLNNPYNLDIKYFLGPLGMPGLTAYSSFYDIGAPKKGETIFISSAAGPVGQLVGQLAKHEGLTVIGSVGDDAKLEFITKDLKFDSGFNYKKEKPLDALKRLAPNGVDIYYENVGGEQLEAAITCMNDFGRIVACGMISQYNLRPENQYPIRNLMQVVAKRLTMRGFIVGDANMGPRYAVEHQQKVQKWLSEGTFKAAMDVTEGIDNAGQGLVGLFEGKNFGKAVLEVSKL</sequence>
<reference evidence="3 4" key="1">
    <citation type="journal article" date="2020" name="Microbiol. Resour. Announc.">
        <title>Draft Genome Sequence of a Cladosporium Species Isolated from the Mesophotic Ascidian Didemnum maculosum.</title>
        <authorList>
            <person name="Gioti A."/>
            <person name="Siaperas R."/>
            <person name="Nikolaivits E."/>
            <person name="Le Goff G."/>
            <person name="Ouazzani J."/>
            <person name="Kotoulas G."/>
            <person name="Topakas E."/>
        </authorList>
    </citation>
    <scope>NUCLEOTIDE SEQUENCE [LARGE SCALE GENOMIC DNA]</scope>
    <source>
        <strain evidence="3 4">TM138-S3</strain>
    </source>
</reference>
<dbReference type="InterPro" id="IPR041694">
    <property type="entry name" value="ADH_N_2"/>
</dbReference>
<accession>A0AB34L617</accession>
<dbReference type="GeneID" id="96001849"/>
<dbReference type="Pfam" id="PF00107">
    <property type="entry name" value="ADH_zinc_N"/>
    <property type="match status" value="1"/>
</dbReference>
<dbReference type="Gene3D" id="3.40.50.720">
    <property type="entry name" value="NAD(P)-binding Rossmann-like Domain"/>
    <property type="match status" value="1"/>
</dbReference>
<gene>
    <name evidence="3" type="ORF">WHR41_00405</name>
</gene>
<dbReference type="InterPro" id="IPR013149">
    <property type="entry name" value="ADH-like_C"/>
</dbReference>
<dbReference type="AlphaFoldDB" id="A0AB34L617"/>
<dbReference type="FunFam" id="3.40.50.720:FF:000121">
    <property type="entry name" value="Prostaglandin reductase 2"/>
    <property type="match status" value="1"/>
</dbReference>
<keyword evidence="1" id="KW-0560">Oxidoreductase</keyword>
<dbReference type="InterPro" id="IPR020843">
    <property type="entry name" value="ER"/>
</dbReference>
<feature type="domain" description="Enoyl reductase (ER)" evidence="2">
    <location>
        <begin position="20"/>
        <end position="346"/>
    </location>
</feature>
<evidence type="ECO:0000256" key="1">
    <source>
        <dbReference type="ARBA" id="ARBA00023002"/>
    </source>
</evidence>
<evidence type="ECO:0000313" key="3">
    <source>
        <dbReference type="EMBL" id="KAL1590823.1"/>
    </source>
</evidence>